<keyword evidence="6" id="KW-0863">Zinc-finger</keyword>
<keyword evidence="4" id="KW-0804">Transcription</keyword>
<dbReference type="Gene3D" id="3.30.160.60">
    <property type="entry name" value="Classic Zinc Finger"/>
    <property type="match status" value="1"/>
</dbReference>
<feature type="region of interest" description="Disordered" evidence="7">
    <location>
        <begin position="215"/>
        <end position="265"/>
    </location>
</feature>
<comment type="subcellular location">
    <subcellularLocation>
        <location evidence="1">Nucleus</location>
    </subcellularLocation>
</comment>
<dbReference type="SMART" id="SM00355">
    <property type="entry name" value="ZnF_C2H2"/>
    <property type="match status" value="4"/>
</dbReference>
<dbReference type="GO" id="GO:0005634">
    <property type="term" value="C:nucleus"/>
    <property type="evidence" value="ECO:0007669"/>
    <property type="project" value="UniProtKB-SubCell"/>
</dbReference>
<dbReference type="PROSITE" id="PS00028">
    <property type="entry name" value="ZINC_FINGER_C2H2_1"/>
    <property type="match status" value="3"/>
</dbReference>
<evidence type="ECO:0000256" key="4">
    <source>
        <dbReference type="ARBA" id="ARBA00023163"/>
    </source>
</evidence>
<feature type="compositionally biased region" description="Polar residues" evidence="7">
    <location>
        <begin position="877"/>
        <end position="887"/>
    </location>
</feature>
<dbReference type="FunFam" id="4.10.280.10:FF:000059">
    <property type="entry name" value="transcription factor UNE10 isoform X1"/>
    <property type="match status" value="1"/>
</dbReference>
<dbReference type="GO" id="GO:0008270">
    <property type="term" value="F:zinc ion binding"/>
    <property type="evidence" value="ECO:0007669"/>
    <property type="project" value="UniProtKB-KW"/>
</dbReference>
<evidence type="ECO:0000313" key="11">
    <source>
        <dbReference type="Proteomes" id="UP001055439"/>
    </source>
</evidence>
<dbReference type="AlphaFoldDB" id="A0A9E7I0N2"/>
<reference evidence="10" key="1">
    <citation type="submission" date="2022-05" db="EMBL/GenBank/DDBJ databases">
        <title>The Musa troglodytarum L. genome provides insights into the mechanism of non-climacteric behaviour and enrichment of carotenoids.</title>
        <authorList>
            <person name="Wang J."/>
        </authorList>
    </citation>
    <scope>NUCLEOTIDE SEQUENCE</scope>
    <source>
        <tissue evidence="10">Leaf</tissue>
    </source>
</reference>
<dbReference type="InterPro" id="IPR036236">
    <property type="entry name" value="Znf_C2H2_sf"/>
</dbReference>
<evidence type="ECO:0000256" key="6">
    <source>
        <dbReference type="PROSITE-ProRule" id="PRU00042"/>
    </source>
</evidence>
<keyword evidence="6" id="KW-0479">Metal-binding</keyword>
<dbReference type="PANTHER" id="PTHR47068">
    <property type="entry name" value="OS02G0659100 PROTEIN"/>
    <property type="match status" value="1"/>
</dbReference>
<evidence type="ECO:0000256" key="2">
    <source>
        <dbReference type="ARBA" id="ARBA00005510"/>
    </source>
</evidence>
<dbReference type="EMBL" id="CP097510">
    <property type="protein sequence ID" value="URE38958.1"/>
    <property type="molecule type" value="Genomic_DNA"/>
</dbReference>
<feature type="domain" description="C2H2-type" evidence="8">
    <location>
        <begin position="710"/>
        <end position="732"/>
    </location>
</feature>
<feature type="compositionally biased region" description="Basic and acidic residues" evidence="7">
    <location>
        <begin position="849"/>
        <end position="863"/>
    </location>
</feature>
<dbReference type="Pfam" id="PF13912">
    <property type="entry name" value="zf-C2H2_6"/>
    <property type="match status" value="3"/>
</dbReference>
<feature type="region of interest" description="Disordered" evidence="7">
    <location>
        <begin position="525"/>
        <end position="548"/>
    </location>
</feature>
<evidence type="ECO:0000313" key="10">
    <source>
        <dbReference type="EMBL" id="URE38958.1"/>
    </source>
</evidence>
<evidence type="ECO:0000256" key="1">
    <source>
        <dbReference type="ARBA" id="ARBA00004123"/>
    </source>
</evidence>
<dbReference type="OrthoDB" id="6077919at2759"/>
<comment type="similarity">
    <text evidence="2">Belongs to the bHLH protein family.</text>
</comment>
<protein>
    <submittedName>
        <fullName evidence="10">Uncharacterized protein</fullName>
    </submittedName>
</protein>
<dbReference type="Gene3D" id="4.10.280.10">
    <property type="entry name" value="Helix-loop-helix DNA-binding domain"/>
    <property type="match status" value="1"/>
</dbReference>
<keyword evidence="3" id="KW-0805">Transcription regulation</keyword>
<dbReference type="InterPro" id="IPR036638">
    <property type="entry name" value="HLH_DNA-bd_sf"/>
</dbReference>
<evidence type="ECO:0000256" key="7">
    <source>
        <dbReference type="SAM" id="MobiDB-lite"/>
    </source>
</evidence>
<dbReference type="InterPro" id="IPR011598">
    <property type="entry name" value="bHLH_dom"/>
</dbReference>
<dbReference type="Proteomes" id="UP001055439">
    <property type="component" value="Chromosome 8"/>
</dbReference>
<feature type="compositionally biased region" description="Basic and acidic residues" evidence="7">
    <location>
        <begin position="815"/>
        <end position="834"/>
    </location>
</feature>
<dbReference type="PANTHER" id="PTHR47068:SF1">
    <property type="entry name" value="OS02G0659100 PROTEIN"/>
    <property type="match status" value="1"/>
</dbReference>
<evidence type="ECO:0000259" key="9">
    <source>
        <dbReference type="PROSITE" id="PS50888"/>
    </source>
</evidence>
<feature type="region of interest" description="Disordered" evidence="7">
    <location>
        <begin position="1"/>
        <end position="27"/>
    </location>
</feature>
<dbReference type="SUPFAM" id="SSF57667">
    <property type="entry name" value="beta-beta-alpha zinc fingers"/>
    <property type="match status" value="1"/>
</dbReference>
<feature type="compositionally biased region" description="Polar residues" evidence="7">
    <location>
        <begin position="216"/>
        <end position="225"/>
    </location>
</feature>
<dbReference type="InterPro" id="IPR013087">
    <property type="entry name" value="Znf_C2H2_type"/>
</dbReference>
<proteinExistence type="inferred from homology"/>
<sequence length="887" mass="96295">MSQRVPSWDVNDPPLKPSSSNLPLHRYRPSGARLGPSMGYEVAELAWENGQLALHGLVPPRTGSKPGADAACSKHHLHHHPSGTLESVVNQATGSAARSPVLEDWLRRSASVAVDALVPCQDDVASNRIADPDAPPVCKRARIVGVCSSQGSAVGSRTNHVDSTTFVTLDTWREDDVGLTATATTATATNTSASPETENTSLGKRKVRTLYDHVSISHTSSQTKPDSLYDEEETGTKRGVGKPSAATKKSRATAIHNQSERKRRDRINQRMKTLQKLVPNSSKTDKASMLDEVIEYLKQLQAQVQMMSRMSSMMVAAMPQLQMPMVAQLPPHMAQFPQLPHMGLMDFASMGRSIPPALPLLHPSAFLHLAAAGGWDGAGDRRPVGSVLPDAFSALLARQMAPQPMSLDEYSRMVTLLQHLSQNQSPANLKSSHYCRICKKGFGCGRALGGHMRAHGIVDDYAADAEDDPSGCSDWDGRMAAAGTKRMYALRTNPARLRSCRVCENCGKEFLSWKSFLEHGRCSSEDEEEEGYESVPATSRSEGDVDLAGWSKGKRSRRAKVVGMSEEEDLASCLMMLSAARVEPAAVAETEESCASASKEDDRRQQTVAVGVTTEIPQGPAFLPPAQPSVPRGMFECKACKKVFSSHQALGGHRASHKKVKGCFAVKLDGLDEVITRENVAAASTSTAIVPFEDPAPLAITPLRKRSKVHECSICHRVFTSGQALGGHKRCHWITSSSPDPGLKLQPLPHHANLPHQLTLRPMFDEPLDLNQPAPADEIARGTRDIGSPLRLRVPAAIYLQAWIDRRDVDRNRACATSSDKKNDHNNIHGKDDNNTEMSGLNVDDEADSNVKRAKLSELKDINMGEEDSSPWLQVGIGSSANEVSEA</sequence>
<dbReference type="PROSITE" id="PS50888">
    <property type="entry name" value="BHLH"/>
    <property type="match status" value="1"/>
</dbReference>
<dbReference type="CDD" id="cd11445">
    <property type="entry name" value="bHLH_AtPIF_like"/>
    <property type="match status" value="1"/>
</dbReference>
<evidence type="ECO:0000256" key="3">
    <source>
        <dbReference type="ARBA" id="ARBA00023015"/>
    </source>
</evidence>
<feature type="domain" description="C2H2-type" evidence="8">
    <location>
        <begin position="635"/>
        <end position="662"/>
    </location>
</feature>
<gene>
    <name evidence="10" type="ORF">MUK42_17838</name>
</gene>
<feature type="region of interest" description="Disordered" evidence="7">
    <location>
        <begin position="59"/>
        <end position="81"/>
    </location>
</feature>
<dbReference type="InterPro" id="IPR047265">
    <property type="entry name" value="PIF1-like_bHLH"/>
</dbReference>
<accession>A0A9E7I0N2</accession>
<dbReference type="Pfam" id="PF00010">
    <property type="entry name" value="HLH"/>
    <property type="match status" value="1"/>
</dbReference>
<feature type="domain" description="C2H2-type" evidence="8">
    <location>
        <begin position="433"/>
        <end position="455"/>
    </location>
</feature>
<keyword evidence="11" id="KW-1185">Reference proteome</keyword>
<organism evidence="10 11">
    <name type="scientific">Musa troglodytarum</name>
    <name type="common">fe'i banana</name>
    <dbReference type="NCBI Taxonomy" id="320322"/>
    <lineage>
        <taxon>Eukaryota</taxon>
        <taxon>Viridiplantae</taxon>
        <taxon>Streptophyta</taxon>
        <taxon>Embryophyta</taxon>
        <taxon>Tracheophyta</taxon>
        <taxon>Spermatophyta</taxon>
        <taxon>Magnoliopsida</taxon>
        <taxon>Liliopsida</taxon>
        <taxon>Zingiberales</taxon>
        <taxon>Musaceae</taxon>
        <taxon>Musa</taxon>
    </lineage>
</organism>
<evidence type="ECO:0000256" key="5">
    <source>
        <dbReference type="ARBA" id="ARBA00023242"/>
    </source>
</evidence>
<dbReference type="SMART" id="SM00353">
    <property type="entry name" value="HLH"/>
    <property type="match status" value="1"/>
</dbReference>
<dbReference type="GO" id="GO:0046983">
    <property type="term" value="F:protein dimerization activity"/>
    <property type="evidence" value="ECO:0007669"/>
    <property type="project" value="InterPro"/>
</dbReference>
<dbReference type="PROSITE" id="PS50157">
    <property type="entry name" value="ZINC_FINGER_C2H2_2"/>
    <property type="match status" value="3"/>
</dbReference>
<name>A0A9E7I0N2_9LILI</name>
<dbReference type="SUPFAM" id="SSF47459">
    <property type="entry name" value="HLH, helix-loop-helix DNA-binding domain"/>
    <property type="match status" value="1"/>
</dbReference>
<keyword evidence="5" id="KW-0539">Nucleus</keyword>
<evidence type="ECO:0000259" key="8">
    <source>
        <dbReference type="PROSITE" id="PS50157"/>
    </source>
</evidence>
<keyword evidence="6" id="KW-0862">Zinc</keyword>
<feature type="region of interest" description="Disordered" evidence="7">
    <location>
        <begin position="815"/>
        <end position="887"/>
    </location>
</feature>
<feature type="domain" description="BHLH" evidence="9">
    <location>
        <begin position="251"/>
        <end position="300"/>
    </location>
</feature>